<accession>A0A7W7KSJ4</accession>
<reference evidence="2 3" key="1">
    <citation type="submission" date="2020-08" db="EMBL/GenBank/DDBJ databases">
        <title>Functional genomics of gut bacteria from endangered species of beetles.</title>
        <authorList>
            <person name="Carlos-Shanley C."/>
        </authorList>
    </citation>
    <scope>NUCLEOTIDE SEQUENCE [LARGE SCALE GENOMIC DNA]</scope>
    <source>
        <strain evidence="2 3">S00179</strain>
    </source>
</reference>
<dbReference type="EMBL" id="JACHLI010000061">
    <property type="protein sequence ID" value="MBB4868152.1"/>
    <property type="molecule type" value="Genomic_DNA"/>
</dbReference>
<dbReference type="Proteomes" id="UP000566995">
    <property type="component" value="Unassembled WGS sequence"/>
</dbReference>
<sequence length="321" mass="35750">MSGNLIPFGMRDGQLYQADEVDNGLSCGCICPECKRPLVAANEGEKVLPYFRHAQSACADGFAAGVRRRAVEVLQTAGQIMLAPFREQLSAKSLYGTQLQTTVDFGPRLLAADRVEAHVTIDGQVIDAAMWKDGHQLAVHFRVAKRPDLAKVARLSALGISVLQVDLSQLDMETVLDREAIRQAIIFEPALRSWLFTERGHRLAKIASDRLLAEIEKLNVQEREEHQRQLDKDLEERARERAAASQRSIQQHELREASRLARAAAEDAYRNTPESLAAQARIDGLKQVTKQRADAISATICQAVLTWGGHWRRVPTMLPCQ</sequence>
<dbReference type="AlphaFoldDB" id="A0A7W7KSJ4"/>
<proteinExistence type="predicted"/>
<dbReference type="RefSeq" id="WP_184598713.1">
    <property type="nucleotide sequence ID" value="NZ_JACHLI010000061.1"/>
</dbReference>
<evidence type="ECO:0000256" key="1">
    <source>
        <dbReference type="SAM" id="Coils"/>
    </source>
</evidence>
<comment type="caution">
    <text evidence="2">The sequence shown here is derived from an EMBL/GenBank/DDBJ whole genome shotgun (WGS) entry which is preliminary data.</text>
</comment>
<keyword evidence="1" id="KW-0175">Coiled coil</keyword>
<gene>
    <name evidence="2" type="ORF">HNP46_007072</name>
</gene>
<protein>
    <submittedName>
        <fullName evidence="2">Uncharacterized protein</fullName>
    </submittedName>
</protein>
<evidence type="ECO:0000313" key="3">
    <source>
        <dbReference type="Proteomes" id="UP000566995"/>
    </source>
</evidence>
<evidence type="ECO:0000313" key="2">
    <source>
        <dbReference type="EMBL" id="MBB4868152.1"/>
    </source>
</evidence>
<feature type="coiled-coil region" evidence="1">
    <location>
        <begin position="212"/>
        <end position="255"/>
    </location>
</feature>
<name>A0A7W7KSJ4_PSENT</name>
<organism evidence="2 3">
    <name type="scientific">Pseudomonas nitroreducens</name>
    <dbReference type="NCBI Taxonomy" id="46680"/>
    <lineage>
        <taxon>Bacteria</taxon>
        <taxon>Pseudomonadati</taxon>
        <taxon>Pseudomonadota</taxon>
        <taxon>Gammaproteobacteria</taxon>
        <taxon>Pseudomonadales</taxon>
        <taxon>Pseudomonadaceae</taxon>
        <taxon>Pseudomonas</taxon>
    </lineage>
</organism>